<reference evidence="4 5" key="1">
    <citation type="journal article" date="2018" name="Int. J. Syst. Evol. Microbiol.">
        <title>Rubneribacter badeniensis gen. nov., sp. nov. and Enteroscipio rubneri gen. nov., sp. nov., new members of the Eggerthellaceae isolated from human faeces.</title>
        <authorList>
            <person name="Danylec N."/>
            <person name="Gobl A."/>
            <person name="Stoll D.A."/>
            <person name="Hetzer B."/>
            <person name="Kulling S.E."/>
            <person name="Huch M."/>
        </authorList>
    </citation>
    <scope>NUCLEOTIDE SEQUENCE [LARGE SCALE GENOMIC DNA]</scope>
    <source>
        <strain evidence="4 5">ResAG-85</strain>
    </source>
</reference>
<keyword evidence="2" id="KW-0812">Transmembrane</keyword>
<dbReference type="GO" id="GO:0016810">
    <property type="term" value="F:hydrolase activity, acting on carbon-nitrogen (but not peptide) bonds"/>
    <property type="evidence" value="ECO:0007669"/>
    <property type="project" value="InterPro"/>
</dbReference>
<feature type="region of interest" description="Disordered" evidence="1">
    <location>
        <begin position="1"/>
        <end position="116"/>
    </location>
</feature>
<organism evidence="4 5">
    <name type="scientific">Rubneribacter badeniensis</name>
    <dbReference type="NCBI Taxonomy" id="2070688"/>
    <lineage>
        <taxon>Bacteria</taxon>
        <taxon>Bacillati</taxon>
        <taxon>Actinomycetota</taxon>
        <taxon>Coriobacteriia</taxon>
        <taxon>Eggerthellales</taxon>
        <taxon>Eggerthellaceae</taxon>
        <taxon>Rubneribacter</taxon>
    </lineage>
</organism>
<keyword evidence="2" id="KW-1133">Transmembrane helix</keyword>
<name>A0A2K2U1Z9_9ACTN</name>
<evidence type="ECO:0000313" key="4">
    <source>
        <dbReference type="EMBL" id="PNV64343.1"/>
    </source>
</evidence>
<comment type="caution">
    <text evidence="4">The sequence shown here is derived from an EMBL/GenBank/DDBJ whole genome shotgun (WGS) entry which is preliminary data.</text>
</comment>
<dbReference type="GO" id="GO:0005975">
    <property type="term" value="P:carbohydrate metabolic process"/>
    <property type="evidence" value="ECO:0007669"/>
    <property type="project" value="InterPro"/>
</dbReference>
<evidence type="ECO:0000259" key="3">
    <source>
        <dbReference type="PROSITE" id="PS51677"/>
    </source>
</evidence>
<dbReference type="AlphaFoldDB" id="A0A2K2U1Z9"/>
<evidence type="ECO:0000256" key="2">
    <source>
        <dbReference type="SAM" id="Phobius"/>
    </source>
</evidence>
<dbReference type="InterPro" id="IPR050248">
    <property type="entry name" value="Polysacc_deacetylase_ArnD"/>
</dbReference>
<sequence length="495" mass="52598">MTHERRDNRIPPDRNRDSRLRRSVRSESAARTPSRAAHSERASETGSSAARLSRGERSASSRRTAPARHPTSPRPAARTSRTSAKPQARKHPASERPQPRTTSRAHQAARAPQPKRRRIPFAAVGVAATAILVAVAGAFAFAQSLPVAITFNGQPLEVGGARTLADALDASGFDPRPGDLVAVDGSVIEAGKGEPFHAAVNGQVTSDLTRTLANGDVVEMGDGSPTEEPSDIVEEAIPYTISSEGGGAIHLLEGQGADGLRQIKTGRISGIVAEATVREPQNVTRRNVSPDVGDEKVVALTFDDGPWHDTTVEVLDVLRDHGAKATFFTVGSRIEGEGIDLVKRAASEGHQICTHTYTHASGSGKGVNLGFMAPDEQTAEIEQGFAAIENAIGGEASHIIRTPGGNYGDEVMRAIGPKVSAEIGWDIDSQDWRRPGSAAIANQIKSAWPGAIILMHDGGGDRSQTVEALKDALPYLKEQGYRFVTIDELMSYPLA</sequence>
<dbReference type="InterPro" id="IPR002509">
    <property type="entry name" value="NODB_dom"/>
</dbReference>
<dbReference type="Gene3D" id="3.20.20.370">
    <property type="entry name" value="Glycoside hydrolase/deacetylase"/>
    <property type="match status" value="1"/>
</dbReference>
<evidence type="ECO:0000256" key="1">
    <source>
        <dbReference type="SAM" id="MobiDB-lite"/>
    </source>
</evidence>
<dbReference type="InterPro" id="IPR011330">
    <property type="entry name" value="Glyco_hydro/deAcase_b/a-brl"/>
</dbReference>
<protein>
    <submittedName>
        <fullName evidence="4">Polysaccharide deacetylase</fullName>
    </submittedName>
</protein>
<accession>A0A2K2U1Z9</accession>
<gene>
    <name evidence="4" type="ORF">C2L80_12470</name>
</gene>
<keyword evidence="5" id="KW-1185">Reference proteome</keyword>
<feature type="compositionally biased region" description="Basic and acidic residues" evidence="1">
    <location>
        <begin position="1"/>
        <end position="20"/>
    </location>
</feature>
<feature type="transmembrane region" description="Helical" evidence="2">
    <location>
        <begin position="119"/>
        <end position="142"/>
    </location>
</feature>
<dbReference type="Pfam" id="PF01522">
    <property type="entry name" value="Polysacc_deac_1"/>
    <property type="match status" value="1"/>
</dbReference>
<evidence type="ECO:0000313" key="5">
    <source>
        <dbReference type="Proteomes" id="UP000236488"/>
    </source>
</evidence>
<keyword evidence="2" id="KW-0472">Membrane</keyword>
<dbReference type="CDD" id="cd10917">
    <property type="entry name" value="CE4_NodB_like_6s_7s"/>
    <property type="match status" value="1"/>
</dbReference>
<dbReference type="PANTHER" id="PTHR10587">
    <property type="entry name" value="GLYCOSYL TRANSFERASE-RELATED"/>
    <property type="match status" value="1"/>
</dbReference>
<dbReference type="Proteomes" id="UP000236488">
    <property type="component" value="Unassembled WGS sequence"/>
</dbReference>
<feature type="domain" description="NodB homology" evidence="3">
    <location>
        <begin position="296"/>
        <end position="484"/>
    </location>
</feature>
<proteinExistence type="predicted"/>
<dbReference type="SUPFAM" id="SSF88713">
    <property type="entry name" value="Glycoside hydrolase/deacetylase"/>
    <property type="match status" value="1"/>
</dbReference>
<dbReference type="EMBL" id="PPEL01000112">
    <property type="protein sequence ID" value="PNV64343.1"/>
    <property type="molecule type" value="Genomic_DNA"/>
</dbReference>
<dbReference type="PROSITE" id="PS51677">
    <property type="entry name" value="NODB"/>
    <property type="match status" value="1"/>
</dbReference>